<evidence type="ECO:0000313" key="2">
    <source>
        <dbReference type="Proteomes" id="UP000009170"/>
    </source>
</evidence>
<dbReference type="InterPro" id="IPR027417">
    <property type="entry name" value="P-loop_NTPase"/>
</dbReference>
<dbReference type="Proteomes" id="UP000009170">
    <property type="component" value="Unassembled WGS sequence"/>
</dbReference>
<gene>
    <name evidence="1" type="ORF">OT_ostta10g01790</name>
</gene>
<comment type="caution">
    <text evidence="1">The sequence shown here is derived from an EMBL/GenBank/DDBJ whole genome shotgun (WGS) entry which is preliminary data.</text>
</comment>
<organism evidence="1 2">
    <name type="scientific">Ostreococcus tauri</name>
    <name type="common">Marine green alga</name>
    <dbReference type="NCBI Taxonomy" id="70448"/>
    <lineage>
        <taxon>Eukaryota</taxon>
        <taxon>Viridiplantae</taxon>
        <taxon>Chlorophyta</taxon>
        <taxon>Mamiellophyceae</taxon>
        <taxon>Mamiellales</taxon>
        <taxon>Bathycoccaceae</taxon>
        <taxon>Ostreococcus</taxon>
    </lineage>
</organism>
<keyword evidence="2" id="KW-1185">Reference proteome</keyword>
<dbReference type="EMBL" id="CAID01000010">
    <property type="protein sequence ID" value="CEF99371.1"/>
    <property type="molecule type" value="Genomic_DNA"/>
</dbReference>
<dbReference type="InParanoid" id="A0A090M5C6"/>
<dbReference type="AlphaFoldDB" id="A0A090M5C6"/>
<dbReference type="GeneID" id="9832342"/>
<protein>
    <submittedName>
        <fullName evidence="1">Unnamed product</fullName>
    </submittedName>
</protein>
<dbReference type="OrthoDB" id="497754at2759"/>
<proteinExistence type="predicted"/>
<reference evidence="2" key="1">
    <citation type="journal article" date="2006" name="Proc. Natl. Acad. Sci. U.S.A.">
        <title>Genome analysis of the smallest free-living eukaryote Ostreococcus tauri unveils many unique features.</title>
        <authorList>
            <person name="Derelle E."/>
            <person name="Ferraz C."/>
            <person name="Rombauts S."/>
            <person name="Rouze P."/>
            <person name="Worden A.Z."/>
            <person name="Robbens S."/>
            <person name="Partensky F."/>
            <person name="Degroeve S."/>
            <person name="Echeynie S."/>
            <person name="Cooke R."/>
            <person name="Saeys Y."/>
            <person name="Wuyts J."/>
            <person name="Jabbari K."/>
            <person name="Bowler C."/>
            <person name="Panaud O."/>
            <person name="Piegu B."/>
            <person name="Ball S.G."/>
            <person name="Ral J.-P."/>
            <person name="Bouget F.-Y."/>
            <person name="Piganeau G."/>
            <person name="De Baets B."/>
            <person name="Picard A."/>
            <person name="Delseny M."/>
            <person name="Demaille J."/>
            <person name="Van de Peer Y."/>
            <person name="Moreau H."/>
        </authorList>
    </citation>
    <scope>NUCLEOTIDE SEQUENCE [LARGE SCALE GENOMIC DNA]</scope>
    <source>
        <strain evidence="2">OTTH 0595 / CCAP 157/2 / RCC745</strain>
    </source>
</reference>
<dbReference type="RefSeq" id="XP_022839797.1">
    <property type="nucleotide sequence ID" value="XM_022983162.1"/>
</dbReference>
<evidence type="ECO:0000313" key="1">
    <source>
        <dbReference type="EMBL" id="CEF99371.1"/>
    </source>
</evidence>
<accession>A0A090M5C6</accession>
<name>A0A090M5C6_OSTTA</name>
<dbReference type="KEGG" id="ota:OT_ostta10g01790"/>
<sequence length="487" mass="54560">MSVGAAWNCAFRLAAAIVLIVLVVVASGRRVDLIRAFDIDEEVRTERSVQSLTSARVISDDGHVERDADVERDARVDVVRPSVSIESTVADAASTSETRRDERSRSASCALHVFRHVSKTGGTTMRFLFDRQTVLGTWEAPIPYGATEEEWTTFREAWREAAKGSAEGERETPPRALVEVRGHHPSSWSAANFERVVMEDLKILREEFKETCSVTSSYLVRRPVDQYASYYDYYVRHSQEEERAKELSGNSTKNTWGRSVHDWAAVKPDLQTRELLWKEQCVHSLRVAPFDEGHTWAEDCLVVSDEEWSRVMKMFDAFDVVGTTDRFNEFLLVVGKVAGIENLRYVYSNAGKSVHSVDKEALEKTIKNVTTRDAELYSTANAALNSAIKSAFGSIDSFRKDVLAPFESATIESSHRKYVGGKPGSEPKYKWVRAKDAKSHDVTSIELPMWVMPDGGGQARAYMISEPVVMVERSACSAPCVKGCNFD</sequence>
<reference evidence="1 2" key="2">
    <citation type="journal article" date="2014" name="BMC Genomics">
        <title>An improved genome of the model marine alga Ostreococcus tauri unfolds by assessing Illumina de novo assemblies.</title>
        <authorList>
            <person name="Blanc-Mathieu R."/>
            <person name="Verhelst B."/>
            <person name="Derelle E."/>
            <person name="Rombauts S."/>
            <person name="Bouget F.Y."/>
            <person name="Carre I."/>
            <person name="Chateau A."/>
            <person name="Eyre-Walker A."/>
            <person name="Grimsley N."/>
            <person name="Moreau H."/>
            <person name="Piegu B."/>
            <person name="Rivals E."/>
            <person name="Schackwitz W."/>
            <person name="Van de Peer Y."/>
            <person name="Piganeau G."/>
        </authorList>
    </citation>
    <scope>NUCLEOTIDE SEQUENCE [LARGE SCALE GENOMIC DNA]</scope>
    <source>
        <strain evidence="2">OTTH 0595 / CCAP 157/2 / RCC745</strain>
    </source>
</reference>
<dbReference type="Gene3D" id="3.40.50.300">
    <property type="entry name" value="P-loop containing nucleotide triphosphate hydrolases"/>
    <property type="match status" value="1"/>
</dbReference>